<name>B3S8G8_TRIAD</name>
<dbReference type="PhylomeDB" id="B3S8G8"/>
<dbReference type="AlphaFoldDB" id="B3S8G8"/>
<evidence type="ECO:0000256" key="1">
    <source>
        <dbReference type="ARBA" id="ARBA00004141"/>
    </source>
</evidence>
<dbReference type="RefSeq" id="XP_002116593.1">
    <property type="nucleotide sequence ID" value="XM_002116557.1"/>
</dbReference>
<keyword evidence="2 5" id="KW-0812">Transmembrane</keyword>
<reference evidence="6 7" key="1">
    <citation type="journal article" date="2008" name="Nature">
        <title>The Trichoplax genome and the nature of placozoans.</title>
        <authorList>
            <person name="Srivastava M."/>
            <person name="Begovic E."/>
            <person name="Chapman J."/>
            <person name="Putnam N.H."/>
            <person name="Hellsten U."/>
            <person name="Kawashima T."/>
            <person name="Kuo A."/>
            <person name="Mitros T."/>
            <person name="Salamov A."/>
            <person name="Carpenter M.L."/>
            <person name="Signorovitch A.Y."/>
            <person name="Moreno M.A."/>
            <person name="Kamm K."/>
            <person name="Grimwood J."/>
            <person name="Schmutz J."/>
            <person name="Shapiro H."/>
            <person name="Grigoriev I.V."/>
            <person name="Buss L.W."/>
            <person name="Schierwater B."/>
            <person name="Dellaporta S.L."/>
            <person name="Rokhsar D.S."/>
        </authorList>
    </citation>
    <scope>NUCLEOTIDE SEQUENCE [LARGE SCALE GENOMIC DNA]</scope>
    <source>
        <strain evidence="6 7">Grell-BS-1999</strain>
    </source>
</reference>
<feature type="transmembrane region" description="Helical" evidence="5">
    <location>
        <begin position="134"/>
        <end position="155"/>
    </location>
</feature>
<evidence type="ECO:0000313" key="6">
    <source>
        <dbReference type="EMBL" id="EDV20949.1"/>
    </source>
</evidence>
<dbReference type="GO" id="GO:0005794">
    <property type="term" value="C:Golgi apparatus"/>
    <property type="evidence" value="ECO:0000318"/>
    <property type="project" value="GO_Central"/>
</dbReference>
<feature type="transmembrane region" description="Helical" evidence="5">
    <location>
        <begin position="106"/>
        <end position="128"/>
    </location>
</feature>
<dbReference type="HOGENOM" id="CLU_058671_3_1_1"/>
<dbReference type="OMA" id="PGYEEMQ"/>
<feature type="transmembrane region" description="Helical" evidence="5">
    <location>
        <begin position="167"/>
        <end position="186"/>
    </location>
</feature>
<dbReference type="EMBL" id="DS985256">
    <property type="protein sequence ID" value="EDV20949.1"/>
    <property type="molecule type" value="Genomic_DNA"/>
</dbReference>
<evidence type="ECO:0000256" key="4">
    <source>
        <dbReference type="ARBA" id="ARBA00023136"/>
    </source>
</evidence>
<keyword evidence="3 5" id="KW-1133">Transmembrane helix</keyword>
<evidence type="ECO:0000256" key="3">
    <source>
        <dbReference type="ARBA" id="ARBA00022989"/>
    </source>
</evidence>
<feature type="transmembrane region" description="Helical" evidence="5">
    <location>
        <begin position="62"/>
        <end position="85"/>
    </location>
</feature>
<dbReference type="Pfam" id="PF01027">
    <property type="entry name" value="Bax1-I"/>
    <property type="match status" value="1"/>
</dbReference>
<evidence type="ECO:0000256" key="5">
    <source>
        <dbReference type="RuleBase" id="RU004379"/>
    </source>
</evidence>
<dbReference type="GO" id="GO:0016020">
    <property type="term" value="C:membrane"/>
    <property type="evidence" value="ECO:0000318"/>
    <property type="project" value="GO_Central"/>
</dbReference>
<dbReference type="PANTHER" id="PTHR23291:SF127">
    <property type="entry name" value="PROTEIN LIFEGUARD 1-LIKE"/>
    <property type="match status" value="1"/>
</dbReference>
<feature type="transmembrane region" description="Helical" evidence="5">
    <location>
        <begin position="192"/>
        <end position="215"/>
    </location>
</feature>
<gene>
    <name evidence="6" type="ORF">TRIADDRAFT_60535</name>
</gene>
<evidence type="ECO:0000256" key="2">
    <source>
        <dbReference type="ARBA" id="ARBA00022692"/>
    </source>
</evidence>
<dbReference type="InterPro" id="IPR006214">
    <property type="entry name" value="Bax_inhibitor_1-related"/>
</dbReference>
<protein>
    <submittedName>
        <fullName evidence="6">Uncharacterized protein</fullName>
    </submittedName>
</protein>
<dbReference type="GO" id="GO:1902042">
    <property type="term" value="P:negative regulation of extrinsic apoptotic signaling pathway via death domain receptors"/>
    <property type="evidence" value="ECO:0000318"/>
    <property type="project" value="GO_Central"/>
</dbReference>
<dbReference type="KEGG" id="tad:TRIADDRAFT_60535"/>
<proteinExistence type="inferred from homology"/>
<dbReference type="GO" id="GO:0043524">
    <property type="term" value="P:negative regulation of neuron apoptotic process"/>
    <property type="evidence" value="ECO:0000318"/>
    <property type="project" value="GO_Central"/>
</dbReference>
<organism evidence="6 7">
    <name type="scientific">Trichoplax adhaerens</name>
    <name type="common">Trichoplax reptans</name>
    <dbReference type="NCBI Taxonomy" id="10228"/>
    <lineage>
        <taxon>Eukaryota</taxon>
        <taxon>Metazoa</taxon>
        <taxon>Placozoa</taxon>
        <taxon>Uniplacotomia</taxon>
        <taxon>Trichoplacea</taxon>
        <taxon>Trichoplacidae</taxon>
        <taxon>Trichoplax</taxon>
    </lineage>
</organism>
<dbReference type="PANTHER" id="PTHR23291">
    <property type="entry name" value="BAX INHIBITOR-RELATED"/>
    <property type="match status" value="1"/>
</dbReference>
<dbReference type="GeneID" id="6757805"/>
<dbReference type="CTD" id="6757805"/>
<comment type="subcellular location">
    <subcellularLocation>
        <location evidence="1">Membrane</location>
        <topology evidence="1">Multi-pass membrane protein</topology>
    </subcellularLocation>
</comment>
<keyword evidence="7" id="KW-1185">Reference proteome</keyword>
<dbReference type="OrthoDB" id="7933078at2759"/>
<dbReference type="GO" id="GO:0005783">
    <property type="term" value="C:endoplasmic reticulum"/>
    <property type="evidence" value="ECO:0000318"/>
    <property type="project" value="GO_Central"/>
</dbReference>
<dbReference type="GO" id="GO:0005262">
    <property type="term" value="F:calcium channel activity"/>
    <property type="evidence" value="ECO:0000318"/>
    <property type="project" value="GO_Central"/>
</dbReference>
<dbReference type="InParanoid" id="B3S8G8"/>
<dbReference type="Proteomes" id="UP000009022">
    <property type="component" value="Unassembled WGS sequence"/>
</dbReference>
<dbReference type="GO" id="GO:0097190">
    <property type="term" value="P:apoptotic signaling pathway"/>
    <property type="evidence" value="ECO:0000318"/>
    <property type="project" value="GO_Central"/>
</dbReference>
<comment type="similarity">
    <text evidence="5">Belongs to the BI1 family.</text>
</comment>
<accession>B3S8G8</accession>
<sequence>MDGDQLGGQYGYSERAYLTPDDDYNREKSQNAYEYSEAFADQSIRLGLQKTQASKHIVVVTFRVYCLLFIQLLITCGITALFIFVKPIQEFIHQNMWMYILGIREIPYNYICLLIYTLIMSFMVGTIASYFKVSAVMIAFGIVSIVAFVITIFSLQTKMDFTSQGGLLLGLLGVLMGFGFFCIFFYNRILYIVYASIGAFIFTLYLIYNTQLMMWGQKRYAISPEEYIFATLNLYSDIVNLFIMILEIIGLAEAR</sequence>
<dbReference type="FunCoup" id="B3S8G8">
    <property type="interactions" value="492"/>
</dbReference>
<keyword evidence="4 5" id="KW-0472">Membrane</keyword>
<feature type="transmembrane region" description="Helical" evidence="5">
    <location>
        <begin position="227"/>
        <end position="252"/>
    </location>
</feature>
<dbReference type="eggNOG" id="KOG2322">
    <property type="taxonomic scope" value="Eukaryota"/>
</dbReference>
<evidence type="ECO:0000313" key="7">
    <source>
        <dbReference type="Proteomes" id="UP000009022"/>
    </source>
</evidence>